<feature type="transmembrane region" description="Helical" evidence="3">
    <location>
        <begin position="136"/>
        <end position="156"/>
    </location>
</feature>
<name>A0ABX2S6E7_9ACTN</name>
<feature type="transmembrane region" description="Helical" evidence="3">
    <location>
        <begin position="48"/>
        <end position="67"/>
    </location>
</feature>
<keyword evidence="3" id="KW-1133">Transmembrane helix</keyword>
<dbReference type="InterPro" id="IPR037185">
    <property type="entry name" value="EmrE-like"/>
</dbReference>
<dbReference type="Proteomes" id="UP000533017">
    <property type="component" value="Unassembled WGS sequence"/>
</dbReference>
<dbReference type="RefSeq" id="WP_092881126.1">
    <property type="nucleotide sequence ID" value="NZ_FOOI01000002.1"/>
</dbReference>
<evidence type="ECO:0000313" key="6">
    <source>
        <dbReference type="Proteomes" id="UP000533017"/>
    </source>
</evidence>
<sequence length="339" mass="34237">MSSTESSSVPSTSRTSTWLPVVAAATTVVLWASAFVAIRHVGAELSPGALSLGRLLVGSVVLGVVMLTRPAPWPARSLWPRLVVCGVLWFGVYNVALNAAERRVDAGTAAMVVNVGPILIALLAGAFLGERFPASLLLGSAVAFAGVAVIGVATSAGSAADTVGVLLCLVAAVAYAVGVVAQKPLLARLPALQVTWLACVIGTVACLPFGPELVRETAAARPSTLGWVVFLGAFPTAVAFTTWAYALSRTSAGRMGATTYLVPPVAILLGWLLLGEAPVPLAFAGGVLCLAGVALTRRRARTRAGNGAGQAGVAVVSTSTGSEAGAPDAAAASSPYDRR</sequence>
<evidence type="ECO:0000256" key="3">
    <source>
        <dbReference type="SAM" id="Phobius"/>
    </source>
</evidence>
<evidence type="ECO:0000259" key="4">
    <source>
        <dbReference type="Pfam" id="PF00892"/>
    </source>
</evidence>
<dbReference type="SUPFAM" id="SSF103481">
    <property type="entry name" value="Multidrug resistance efflux transporter EmrE"/>
    <property type="match status" value="2"/>
</dbReference>
<feature type="region of interest" description="Disordered" evidence="2">
    <location>
        <begin position="318"/>
        <end position="339"/>
    </location>
</feature>
<feature type="transmembrane region" description="Helical" evidence="3">
    <location>
        <begin position="79"/>
        <end position="97"/>
    </location>
</feature>
<evidence type="ECO:0000256" key="1">
    <source>
        <dbReference type="ARBA" id="ARBA00007362"/>
    </source>
</evidence>
<reference evidence="5 6" key="1">
    <citation type="submission" date="2020-07" db="EMBL/GenBank/DDBJ databases">
        <title>Sequencing the genomes of 1000 actinobacteria strains.</title>
        <authorList>
            <person name="Klenk H.-P."/>
        </authorList>
    </citation>
    <scope>NUCLEOTIDE SEQUENCE [LARGE SCALE GENOMIC DNA]</scope>
    <source>
        <strain evidence="5 6">DSM 45117</strain>
    </source>
</reference>
<feature type="transmembrane region" description="Helical" evidence="3">
    <location>
        <begin position="193"/>
        <end position="210"/>
    </location>
</feature>
<comment type="similarity">
    <text evidence="1">Belongs to the EamA transporter family.</text>
</comment>
<feature type="domain" description="EamA" evidence="4">
    <location>
        <begin position="21"/>
        <end position="150"/>
    </location>
</feature>
<dbReference type="InterPro" id="IPR052756">
    <property type="entry name" value="Alkyne_AA_exporter"/>
</dbReference>
<feature type="transmembrane region" description="Helical" evidence="3">
    <location>
        <begin position="225"/>
        <end position="245"/>
    </location>
</feature>
<feature type="transmembrane region" description="Helical" evidence="3">
    <location>
        <begin position="162"/>
        <end position="181"/>
    </location>
</feature>
<dbReference type="InterPro" id="IPR000620">
    <property type="entry name" value="EamA_dom"/>
</dbReference>
<feature type="transmembrane region" description="Helical" evidence="3">
    <location>
        <begin position="21"/>
        <end position="42"/>
    </location>
</feature>
<accession>A0ABX2S6E7</accession>
<feature type="domain" description="EamA" evidence="4">
    <location>
        <begin position="163"/>
        <end position="296"/>
    </location>
</feature>
<organism evidence="5 6">
    <name type="scientific">Actinopolymorpha cephalotaxi</name>
    <dbReference type="NCBI Taxonomy" id="504797"/>
    <lineage>
        <taxon>Bacteria</taxon>
        <taxon>Bacillati</taxon>
        <taxon>Actinomycetota</taxon>
        <taxon>Actinomycetes</taxon>
        <taxon>Propionibacteriales</taxon>
        <taxon>Actinopolymorphaceae</taxon>
        <taxon>Actinopolymorpha</taxon>
    </lineage>
</organism>
<comment type="caution">
    <text evidence="5">The sequence shown here is derived from an EMBL/GenBank/DDBJ whole genome shotgun (WGS) entry which is preliminary data.</text>
</comment>
<evidence type="ECO:0000313" key="5">
    <source>
        <dbReference type="EMBL" id="NYH84881.1"/>
    </source>
</evidence>
<dbReference type="Pfam" id="PF00892">
    <property type="entry name" value="EamA"/>
    <property type="match status" value="2"/>
</dbReference>
<dbReference type="PANTHER" id="PTHR12715:SF4">
    <property type="entry name" value="EAMA DOMAIN-CONTAINING PROTEIN"/>
    <property type="match status" value="1"/>
</dbReference>
<keyword evidence="3" id="KW-0472">Membrane</keyword>
<dbReference type="EMBL" id="JACBZA010000001">
    <property type="protein sequence ID" value="NYH84881.1"/>
    <property type="molecule type" value="Genomic_DNA"/>
</dbReference>
<proteinExistence type="inferred from homology"/>
<dbReference type="PANTHER" id="PTHR12715">
    <property type="entry name" value="TRANSPORTER, DRUG/METABOLITE EXPORTER FAMILY"/>
    <property type="match status" value="1"/>
</dbReference>
<keyword evidence="3" id="KW-0812">Transmembrane</keyword>
<protein>
    <submittedName>
        <fullName evidence="5">Drug/metabolite transporter (DMT)-like permease</fullName>
    </submittedName>
</protein>
<feature type="transmembrane region" description="Helical" evidence="3">
    <location>
        <begin position="109"/>
        <end position="129"/>
    </location>
</feature>
<evidence type="ECO:0000256" key="2">
    <source>
        <dbReference type="SAM" id="MobiDB-lite"/>
    </source>
</evidence>
<keyword evidence="6" id="KW-1185">Reference proteome</keyword>
<gene>
    <name evidence="5" type="ORF">FHR37_003732</name>
</gene>